<reference evidence="3" key="1">
    <citation type="submission" date="2017-01" db="EMBL/GenBank/DDBJ databases">
        <title>Comparative genomics of anhydrobiosis in the tardigrade Hypsibius dujardini.</title>
        <authorList>
            <person name="Yoshida Y."/>
            <person name="Koutsovoulos G."/>
            <person name="Laetsch D."/>
            <person name="Stevens L."/>
            <person name="Kumar S."/>
            <person name="Horikawa D."/>
            <person name="Ishino K."/>
            <person name="Komine S."/>
            <person name="Tomita M."/>
            <person name="Blaxter M."/>
            <person name="Arakawa K."/>
        </authorList>
    </citation>
    <scope>NUCLEOTIDE SEQUENCE [LARGE SCALE GENOMIC DNA]</scope>
    <source>
        <strain evidence="3">Z151</strain>
    </source>
</reference>
<organism evidence="2 3">
    <name type="scientific">Hypsibius exemplaris</name>
    <name type="common">Freshwater tardigrade</name>
    <dbReference type="NCBI Taxonomy" id="2072580"/>
    <lineage>
        <taxon>Eukaryota</taxon>
        <taxon>Metazoa</taxon>
        <taxon>Ecdysozoa</taxon>
        <taxon>Tardigrada</taxon>
        <taxon>Eutardigrada</taxon>
        <taxon>Parachela</taxon>
        <taxon>Hypsibioidea</taxon>
        <taxon>Hypsibiidae</taxon>
        <taxon>Hypsibius</taxon>
    </lineage>
</organism>
<gene>
    <name evidence="2" type="ORF">BV898_19901</name>
</gene>
<name>A0A9X6NKG5_HYPEX</name>
<proteinExistence type="predicted"/>
<evidence type="ECO:0000256" key="1">
    <source>
        <dbReference type="SAM" id="MobiDB-lite"/>
    </source>
</evidence>
<sequence length="212" mass="23804">MRRVNYTPASAAPKSAPPWNNTESQTRKRNSRPQAGLNRYKRDPSDHRHAHPAQRSPPSLRPQRELHSSLHLIRRRINLKTTTTRSHTTFSHSIHRYSPPPIERTHRVLLPLHATRPPRPHPTLSQHPNAHDRPALTNRAPYLVRSRVGEPGTPPAQQRLRRFVGGVASVSQRRDAHGSAVHAAAHRVGDVPVGSARAYIGCPLDVPRFCTS</sequence>
<feature type="region of interest" description="Disordered" evidence="1">
    <location>
        <begin position="1"/>
        <end position="65"/>
    </location>
</feature>
<accession>A0A9X6NKG5</accession>
<protein>
    <submittedName>
        <fullName evidence="2">Uncharacterized protein</fullName>
    </submittedName>
</protein>
<feature type="compositionally biased region" description="Low complexity" evidence="1">
    <location>
        <begin position="8"/>
        <end position="18"/>
    </location>
</feature>
<evidence type="ECO:0000313" key="3">
    <source>
        <dbReference type="Proteomes" id="UP000192578"/>
    </source>
</evidence>
<keyword evidence="3" id="KW-1185">Reference proteome</keyword>
<evidence type="ECO:0000313" key="2">
    <source>
        <dbReference type="EMBL" id="OWA55517.1"/>
    </source>
</evidence>
<dbReference type="AlphaFoldDB" id="A0A9X6NKG5"/>
<comment type="caution">
    <text evidence="2">The sequence shown here is derived from an EMBL/GenBank/DDBJ whole genome shotgun (WGS) entry which is preliminary data.</text>
</comment>
<dbReference type="EMBL" id="MTYJ01000887">
    <property type="protein sequence ID" value="OWA55517.1"/>
    <property type="molecule type" value="Genomic_DNA"/>
</dbReference>
<dbReference type="Proteomes" id="UP000192578">
    <property type="component" value="Unassembled WGS sequence"/>
</dbReference>